<accession>A0A7X1KPJ9</accession>
<evidence type="ECO:0000256" key="1">
    <source>
        <dbReference type="ARBA" id="ARBA00009437"/>
    </source>
</evidence>
<dbReference type="SUPFAM" id="SSF46785">
    <property type="entry name" value="Winged helix' DNA-binding domain"/>
    <property type="match status" value="2"/>
</dbReference>
<dbReference type="SUPFAM" id="SSF53850">
    <property type="entry name" value="Periplasmic binding protein-like II"/>
    <property type="match status" value="1"/>
</dbReference>
<dbReference type="PANTHER" id="PTHR30126:SF98">
    <property type="entry name" value="HTH-TYPE TRANSCRIPTIONAL ACTIVATOR BAUR"/>
    <property type="match status" value="1"/>
</dbReference>
<dbReference type="PRINTS" id="PR00039">
    <property type="entry name" value="HTHLYSR"/>
</dbReference>
<evidence type="ECO:0000259" key="5">
    <source>
        <dbReference type="PROSITE" id="PS50931"/>
    </source>
</evidence>
<dbReference type="EMBL" id="JACLAX010000005">
    <property type="protein sequence ID" value="MBC2668816.1"/>
    <property type="molecule type" value="Genomic_DNA"/>
</dbReference>
<dbReference type="InterPro" id="IPR005119">
    <property type="entry name" value="LysR_subst-bd"/>
</dbReference>
<feature type="domain" description="HTH lysR-type" evidence="5">
    <location>
        <begin position="6"/>
        <end position="63"/>
    </location>
</feature>
<protein>
    <submittedName>
        <fullName evidence="6">LysR family transcriptional regulator</fullName>
    </submittedName>
</protein>
<keyword evidence="2" id="KW-0805">Transcription regulation</keyword>
<comment type="caution">
    <text evidence="6">The sequence shown here is derived from an EMBL/GenBank/DDBJ whole genome shotgun (WGS) entry which is preliminary data.</text>
</comment>
<evidence type="ECO:0000256" key="4">
    <source>
        <dbReference type="ARBA" id="ARBA00023163"/>
    </source>
</evidence>
<name>A0A7X1KPJ9_9SPHN</name>
<dbReference type="Proteomes" id="UP000551327">
    <property type="component" value="Unassembled WGS sequence"/>
</dbReference>
<keyword evidence="3" id="KW-0238">DNA-binding</keyword>
<dbReference type="Pfam" id="PF03466">
    <property type="entry name" value="LysR_substrate"/>
    <property type="match status" value="1"/>
</dbReference>
<sequence>MDLWELNLRHLAALARIADLGTMSAAAQAVNLTQPALTQALARIEAELGLPLFERRHDGMVPTPAADLLIPRVRAAQVHIPGPHVTMSRMRALLALADHGSYNAAALRTGLSLPSLHRAIGDLALSLRRKLVDRRGKSVVLTEAGAALARAFRLARVELEAGLAEIAALNGHETRRIVVGAMPLSRAKVLPAAVARFLRRHPLVRISIVEGSRSELVEPLRNGAIDLMVGALREPLLEPDLAQEPLFHDRPAIIARKGHPLEGTTPDLARLAAFSWVIAGDGAPLRESWAQLFRAAGLAPPPVPIESGSVMTIRQLLIDSDLLTLLSPDQVAVELEAGWLVTLGEAPPGHGRTIGMTTRASWRPTAVQAEFLDDLRAVAG</sequence>
<proteinExistence type="inferred from homology"/>
<dbReference type="RefSeq" id="WP_185678709.1">
    <property type="nucleotide sequence ID" value="NZ_JACLAX010000005.1"/>
</dbReference>
<feature type="domain" description="HTH lysR-type" evidence="5">
    <location>
        <begin position="85"/>
        <end position="142"/>
    </location>
</feature>
<comment type="similarity">
    <text evidence="1">Belongs to the LysR transcriptional regulatory family.</text>
</comment>
<dbReference type="PROSITE" id="PS50931">
    <property type="entry name" value="HTH_LYSR"/>
    <property type="match status" value="2"/>
</dbReference>
<dbReference type="InterPro" id="IPR000847">
    <property type="entry name" value="LysR_HTH_N"/>
</dbReference>
<evidence type="ECO:0000313" key="6">
    <source>
        <dbReference type="EMBL" id="MBC2668816.1"/>
    </source>
</evidence>
<dbReference type="Pfam" id="PF00126">
    <property type="entry name" value="HTH_1"/>
    <property type="match status" value="2"/>
</dbReference>
<dbReference type="InterPro" id="IPR036388">
    <property type="entry name" value="WH-like_DNA-bd_sf"/>
</dbReference>
<dbReference type="Gene3D" id="1.10.10.10">
    <property type="entry name" value="Winged helix-like DNA-binding domain superfamily/Winged helix DNA-binding domain"/>
    <property type="match status" value="2"/>
</dbReference>
<evidence type="ECO:0000313" key="7">
    <source>
        <dbReference type="Proteomes" id="UP000551327"/>
    </source>
</evidence>
<reference evidence="6 7" key="1">
    <citation type="submission" date="2020-08" db="EMBL/GenBank/DDBJ databases">
        <title>The genome sequence of type strain Novosphingobium piscinae KCTC 42194.</title>
        <authorList>
            <person name="Liu Y."/>
        </authorList>
    </citation>
    <scope>NUCLEOTIDE SEQUENCE [LARGE SCALE GENOMIC DNA]</scope>
    <source>
        <strain evidence="6 7">KCTC 42194</strain>
    </source>
</reference>
<evidence type="ECO:0000256" key="2">
    <source>
        <dbReference type="ARBA" id="ARBA00023015"/>
    </source>
</evidence>
<keyword evidence="7" id="KW-1185">Reference proteome</keyword>
<dbReference type="Gene3D" id="3.40.190.290">
    <property type="match status" value="1"/>
</dbReference>
<dbReference type="AlphaFoldDB" id="A0A7X1KPJ9"/>
<evidence type="ECO:0000256" key="3">
    <source>
        <dbReference type="ARBA" id="ARBA00023125"/>
    </source>
</evidence>
<dbReference type="InterPro" id="IPR036390">
    <property type="entry name" value="WH_DNA-bd_sf"/>
</dbReference>
<dbReference type="GO" id="GO:0003700">
    <property type="term" value="F:DNA-binding transcription factor activity"/>
    <property type="evidence" value="ECO:0007669"/>
    <property type="project" value="InterPro"/>
</dbReference>
<organism evidence="6 7">
    <name type="scientific">Novosphingobium piscinae</name>
    <dbReference type="NCBI Taxonomy" id="1507448"/>
    <lineage>
        <taxon>Bacteria</taxon>
        <taxon>Pseudomonadati</taxon>
        <taxon>Pseudomonadota</taxon>
        <taxon>Alphaproteobacteria</taxon>
        <taxon>Sphingomonadales</taxon>
        <taxon>Sphingomonadaceae</taxon>
        <taxon>Novosphingobium</taxon>
    </lineage>
</organism>
<dbReference type="PANTHER" id="PTHR30126">
    <property type="entry name" value="HTH-TYPE TRANSCRIPTIONAL REGULATOR"/>
    <property type="match status" value="1"/>
</dbReference>
<gene>
    <name evidence="6" type="ORF">H7F53_06655</name>
</gene>
<dbReference type="GO" id="GO:0000976">
    <property type="term" value="F:transcription cis-regulatory region binding"/>
    <property type="evidence" value="ECO:0007669"/>
    <property type="project" value="TreeGrafter"/>
</dbReference>
<keyword evidence="4" id="KW-0804">Transcription</keyword>